<evidence type="ECO:0000313" key="1">
    <source>
        <dbReference type="EMBL" id="JAE09036.1"/>
    </source>
</evidence>
<organism evidence="1">
    <name type="scientific">Arundo donax</name>
    <name type="common">Giant reed</name>
    <name type="synonym">Donax arundinaceus</name>
    <dbReference type="NCBI Taxonomy" id="35708"/>
    <lineage>
        <taxon>Eukaryota</taxon>
        <taxon>Viridiplantae</taxon>
        <taxon>Streptophyta</taxon>
        <taxon>Embryophyta</taxon>
        <taxon>Tracheophyta</taxon>
        <taxon>Spermatophyta</taxon>
        <taxon>Magnoliopsida</taxon>
        <taxon>Liliopsida</taxon>
        <taxon>Poales</taxon>
        <taxon>Poaceae</taxon>
        <taxon>PACMAD clade</taxon>
        <taxon>Arundinoideae</taxon>
        <taxon>Arundineae</taxon>
        <taxon>Arundo</taxon>
    </lineage>
</organism>
<sequence>MSHHKIIIWHMDTKISIWKEKPYSKLIIQVYHFSKKFTQITINQVILRLRSLGQVGSTKICCFLDVCEDCQEATFTDQNSRTMQASNKPVCGLHQQQQMLGYHNILQFLLSCSFLVDSCMSKQS</sequence>
<proteinExistence type="predicted"/>
<reference evidence="1" key="1">
    <citation type="submission" date="2014-09" db="EMBL/GenBank/DDBJ databases">
        <authorList>
            <person name="Magalhaes I.L.F."/>
            <person name="Oliveira U."/>
            <person name="Santos F.R."/>
            <person name="Vidigal T.H.D.A."/>
            <person name="Brescovit A.D."/>
            <person name="Santos A.J."/>
        </authorList>
    </citation>
    <scope>NUCLEOTIDE SEQUENCE</scope>
    <source>
        <tissue evidence="1">Shoot tissue taken approximately 20 cm above the soil surface</tissue>
    </source>
</reference>
<accession>A0A0A9FFX6</accession>
<dbReference type="EMBL" id="GBRH01188860">
    <property type="protein sequence ID" value="JAE09036.1"/>
    <property type="molecule type" value="Transcribed_RNA"/>
</dbReference>
<name>A0A0A9FFX6_ARUDO</name>
<protein>
    <submittedName>
        <fullName evidence="1">Uncharacterized protein</fullName>
    </submittedName>
</protein>
<dbReference type="AlphaFoldDB" id="A0A0A9FFX6"/>
<reference evidence="1" key="2">
    <citation type="journal article" date="2015" name="Data Brief">
        <title>Shoot transcriptome of the giant reed, Arundo donax.</title>
        <authorList>
            <person name="Barrero R.A."/>
            <person name="Guerrero F.D."/>
            <person name="Moolhuijzen P."/>
            <person name="Goolsby J.A."/>
            <person name="Tidwell J."/>
            <person name="Bellgard S.E."/>
            <person name="Bellgard M.I."/>
        </authorList>
    </citation>
    <scope>NUCLEOTIDE SEQUENCE</scope>
    <source>
        <tissue evidence="1">Shoot tissue taken approximately 20 cm above the soil surface</tissue>
    </source>
</reference>